<dbReference type="Pfam" id="PF10155">
    <property type="entry name" value="CNOT11"/>
    <property type="match status" value="1"/>
</dbReference>
<gene>
    <name evidence="5" type="ORF">LCOR_05359.1</name>
</gene>
<evidence type="ECO:0000313" key="5">
    <source>
        <dbReference type="EMBL" id="CDH54072.1"/>
    </source>
</evidence>
<feature type="repeat" description="HEAT" evidence="3">
    <location>
        <begin position="340"/>
        <end position="378"/>
    </location>
</feature>
<sequence length="967" mass="108632">MQVDVSSPETPVDYMEEDTVDTNDQDDLYTVSTLIDDLKHDDIQCRINAIRKLPVIATALGEQRTRDELLPFLQELLDDEDDVLVVLADQLSQLVDSVGGTDYAHCLLTPLENLSTVEEPSVREHAITSLCHLTQQFSHPQVEQHVVPLLNRLSLGEWFTSRSAATGLYAAVYKKVPPTVQQEFRNNFSQLVGDPSPMVRRSAAKCLAQLNAELGLEDVLGFGLQLFNQITSDDQDSVRLLAVDVMIAIAKLLSIEQRTEHLLPAFQALASDKSWRVKYMVASEYVEIANAFKNPIVRDHLIQPFVDLIKDPEAEVRTAAASQISGFSQYLEKPMVVEHLLPCVEELVADGNEHVRAALAKEVSGLAPILGKEATPKYLLPIFLHLLRDESPEVRLNVISKLDELNEVVGVESLSQSLLPAIMELSEDNQWRVRLQIIEYTPVVAKQLGEKMFDEKLFELCISWLRDKVYAIREAATTNLKNLAKVFGAAWAKRTAIPKVLHMVHEESYLYRMTTLFALTTLAQVLPSEDIKESVLPTIVSLSNDPIPNIRFNVAKTLETLMPLLKQDEDTLANTIHPVLQKLCGDTDVDVRFYATRALESEDNNNNMNDDDAMASAGSKLLSLMEKQHDSLMAANPTLTFAAAFKLFCEQNVECNPFTAGCHAFLIYDQTEESWCRLIILYILYALYADTSLERNPFLTFFLEFVTDNAQRGDVLEKRFVNCILDGSITLVDKVTPKQLCDNAGESLSAATDRPRLVELERSVARLMNDPWKEKDNDNTSQVITLLHEACTRTLTIPEQQMVQKALASPLAQIVMDTCKLEPKQLPELLNNNHLMALKVVQAFVKQANGKEYLQALATVPVSSNCIEVMHLLTLGGYVDDDFFLHIYISNIIRSAEMMPEGPRKDTHVRMVARFIQSLLDKKIIQIADYMIEIQSFCVGHFRFKGVADLYRLASAEAQRIGIKKCV</sequence>
<dbReference type="VEuPathDB" id="FungiDB:LCOR_05359.1"/>
<evidence type="ECO:0000256" key="1">
    <source>
        <dbReference type="ARBA" id="ARBA00022737"/>
    </source>
</evidence>
<dbReference type="InterPro" id="IPR054573">
    <property type="entry name" value="PP2A/SF3B1-like_HEAT"/>
</dbReference>
<feature type="repeat" description="HEAT" evidence="3">
    <location>
        <begin position="301"/>
        <end position="339"/>
    </location>
</feature>
<feature type="domain" description="Phosphatase PP2A regulatory subunit A/Splicing factor 3B subunit 1-like HEAT repeat" evidence="4">
    <location>
        <begin position="296"/>
        <end position="371"/>
    </location>
</feature>
<dbReference type="EMBL" id="CBTN010000021">
    <property type="protein sequence ID" value="CDH54072.1"/>
    <property type="molecule type" value="Genomic_DNA"/>
</dbReference>
<dbReference type="GO" id="GO:0005829">
    <property type="term" value="C:cytosol"/>
    <property type="evidence" value="ECO:0007669"/>
    <property type="project" value="TreeGrafter"/>
</dbReference>
<dbReference type="InterPro" id="IPR011989">
    <property type="entry name" value="ARM-like"/>
</dbReference>
<dbReference type="InterPro" id="IPR019312">
    <property type="entry name" value="CNOT11"/>
</dbReference>
<dbReference type="InterPro" id="IPR016024">
    <property type="entry name" value="ARM-type_fold"/>
</dbReference>
<keyword evidence="1" id="KW-0677">Repeat</keyword>
<dbReference type="PANTHER" id="PTHR10648">
    <property type="entry name" value="SERINE/THREONINE-PROTEIN PHOSPHATASE PP2A 65 KDA REGULATORY SUBUNIT"/>
    <property type="match status" value="1"/>
</dbReference>
<evidence type="ECO:0000256" key="2">
    <source>
        <dbReference type="ARBA" id="ARBA00038332"/>
    </source>
</evidence>
<dbReference type="Gene3D" id="1.25.10.10">
    <property type="entry name" value="Leucine-rich Repeat Variant"/>
    <property type="match status" value="1"/>
</dbReference>
<dbReference type="GO" id="GO:0000159">
    <property type="term" value="C:protein phosphatase type 2A complex"/>
    <property type="evidence" value="ECO:0007669"/>
    <property type="project" value="TreeGrafter"/>
</dbReference>
<evidence type="ECO:0000313" key="6">
    <source>
        <dbReference type="Proteomes" id="UP000027586"/>
    </source>
</evidence>
<dbReference type="PROSITE" id="PS50077">
    <property type="entry name" value="HEAT_REPEAT"/>
    <property type="match status" value="8"/>
</dbReference>
<dbReference type="FunFam" id="1.25.10.10:FF:000062">
    <property type="entry name" value="Serine/threonine-protein phosphatase 2A regulatory subunit A alpha isoform"/>
    <property type="match status" value="1"/>
</dbReference>
<reference evidence="5" key="1">
    <citation type="submission" date="2013-08" db="EMBL/GenBank/DDBJ databases">
        <title>Gene expansion shapes genome architecture in the human pathogen Lichtheimia corymbifera: an evolutionary genomics analysis in the ancient terrestrial Mucorales (Mucoromycotina).</title>
        <authorList>
            <person name="Schwartze V.U."/>
            <person name="Winter S."/>
            <person name="Shelest E."/>
            <person name="Marcet-Houben M."/>
            <person name="Horn F."/>
            <person name="Wehner S."/>
            <person name="Hoffmann K."/>
            <person name="Riege K."/>
            <person name="Sammeth M."/>
            <person name="Nowrousian M."/>
            <person name="Valiante V."/>
            <person name="Linde J."/>
            <person name="Jacobsen I.D."/>
            <person name="Marz M."/>
            <person name="Brakhage A.A."/>
            <person name="Gabaldon T."/>
            <person name="Bocker S."/>
            <person name="Voigt K."/>
        </authorList>
    </citation>
    <scope>NUCLEOTIDE SEQUENCE [LARGE SCALE GENOMIC DNA]</scope>
    <source>
        <strain evidence="5">FSU 9682</strain>
    </source>
</reference>
<dbReference type="STRING" id="1263082.A0A068RWV1"/>
<dbReference type="Proteomes" id="UP000027586">
    <property type="component" value="Unassembled WGS sequence"/>
</dbReference>
<dbReference type="InterPro" id="IPR021133">
    <property type="entry name" value="HEAT_type_2"/>
</dbReference>
<comment type="caution">
    <text evidence="5">The sequence shown here is derived from an EMBL/GenBank/DDBJ whole genome shotgun (WGS) entry which is preliminary data.</text>
</comment>
<dbReference type="GO" id="GO:0005634">
    <property type="term" value="C:nucleus"/>
    <property type="evidence" value="ECO:0007669"/>
    <property type="project" value="UniProtKB-ARBA"/>
</dbReference>
<feature type="repeat" description="HEAT" evidence="3">
    <location>
        <begin position="535"/>
        <end position="569"/>
    </location>
</feature>
<dbReference type="SUPFAM" id="SSF48371">
    <property type="entry name" value="ARM repeat"/>
    <property type="match status" value="1"/>
</dbReference>
<feature type="repeat" description="HEAT" evidence="3">
    <location>
        <begin position="379"/>
        <end position="417"/>
    </location>
</feature>
<feature type="repeat" description="HEAT" evidence="3">
    <location>
        <begin position="418"/>
        <end position="456"/>
    </location>
</feature>
<feature type="repeat" description="HEAT" evidence="3">
    <location>
        <begin position="69"/>
        <end position="105"/>
    </location>
</feature>
<proteinExistence type="inferred from homology"/>
<dbReference type="Pfam" id="PF02985">
    <property type="entry name" value="HEAT"/>
    <property type="match status" value="3"/>
</dbReference>
<dbReference type="Pfam" id="PF22646">
    <property type="entry name" value="PPP2R1A-like_HEAT"/>
    <property type="match status" value="1"/>
</dbReference>
<dbReference type="GO" id="GO:0019888">
    <property type="term" value="F:protein phosphatase regulator activity"/>
    <property type="evidence" value="ECO:0007669"/>
    <property type="project" value="TreeGrafter"/>
</dbReference>
<evidence type="ECO:0000259" key="4">
    <source>
        <dbReference type="Pfam" id="PF22646"/>
    </source>
</evidence>
<name>A0A068RWV1_9FUNG</name>
<keyword evidence="6" id="KW-1185">Reference proteome</keyword>
<dbReference type="OrthoDB" id="340346at2759"/>
<organism evidence="5 6">
    <name type="scientific">Lichtheimia corymbifera JMRC:FSU:9682</name>
    <dbReference type="NCBI Taxonomy" id="1263082"/>
    <lineage>
        <taxon>Eukaryota</taxon>
        <taxon>Fungi</taxon>
        <taxon>Fungi incertae sedis</taxon>
        <taxon>Mucoromycota</taxon>
        <taxon>Mucoromycotina</taxon>
        <taxon>Mucoromycetes</taxon>
        <taxon>Mucorales</taxon>
        <taxon>Lichtheimiaceae</taxon>
        <taxon>Lichtheimia</taxon>
    </lineage>
</organism>
<dbReference type="AlphaFoldDB" id="A0A068RWV1"/>
<dbReference type="PANTHER" id="PTHR10648:SF4">
    <property type="entry name" value="PROTEIN PHOSPHATASE 2 (FORMERLY 2A), REGULATORY SUBUNIT A, BETA ISOFORM-RELATED"/>
    <property type="match status" value="1"/>
</dbReference>
<dbReference type="GO" id="GO:0030014">
    <property type="term" value="C:CCR4-NOT complex"/>
    <property type="evidence" value="ECO:0007669"/>
    <property type="project" value="InterPro"/>
</dbReference>
<dbReference type="InterPro" id="IPR000357">
    <property type="entry name" value="HEAT"/>
</dbReference>
<dbReference type="InterPro" id="IPR051023">
    <property type="entry name" value="PP2A_Regulatory_Subunit_A"/>
</dbReference>
<evidence type="ECO:0000256" key="3">
    <source>
        <dbReference type="PROSITE-ProRule" id="PRU00103"/>
    </source>
</evidence>
<feature type="repeat" description="HEAT" evidence="3">
    <location>
        <begin position="262"/>
        <end position="300"/>
    </location>
</feature>
<feature type="repeat" description="HEAT" evidence="3">
    <location>
        <begin position="496"/>
        <end position="534"/>
    </location>
</feature>
<comment type="similarity">
    <text evidence="2">Belongs to the phosphatase 2A regulatory subunit A family.</text>
</comment>
<protein>
    <submittedName>
        <fullName evidence="5">Protein phosphatase pp2a regulatory subunit a</fullName>
    </submittedName>
</protein>
<accession>A0A068RWV1</accession>